<evidence type="ECO:0000313" key="1">
    <source>
        <dbReference type="EMBL" id="MCR8874300.1"/>
    </source>
</evidence>
<dbReference type="EMBL" id="JANRHJ010000010">
    <property type="protein sequence ID" value="MCR8874300.1"/>
    <property type="molecule type" value="Genomic_DNA"/>
</dbReference>
<proteinExistence type="predicted"/>
<comment type="caution">
    <text evidence="1">The sequence shown here is derived from an EMBL/GenBank/DDBJ whole genome shotgun (WGS) entry which is preliminary data.</text>
</comment>
<accession>A0AAW5N6C8</accession>
<protein>
    <recommendedName>
        <fullName evidence="3">Polymer-forming cytoskeletal protein</fullName>
    </recommendedName>
</protein>
<dbReference type="AlphaFoldDB" id="A0AAW5N6C8"/>
<evidence type="ECO:0000313" key="2">
    <source>
        <dbReference type="Proteomes" id="UP001204579"/>
    </source>
</evidence>
<gene>
    <name evidence="1" type="ORF">NW209_09790</name>
</gene>
<dbReference type="RefSeq" id="WP_258335884.1">
    <property type="nucleotide sequence ID" value="NZ_JANRHJ010000010.1"/>
</dbReference>
<organism evidence="1 2">
    <name type="scientific">Phocaeicola barnesiae</name>
    <dbReference type="NCBI Taxonomy" id="376804"/>
    <lineage>
        <taxon>Bacteria</taxon>
        <taxon>Pseudomonadati</taxon>
        <taxon>Bacteroidota</taxon>
        <taxon>Bacteroidia</taxon>
        <taxon>Bacteroidales</taxon>
        <taxon>Bacteroidaceae</taxon>
        <taxon>Phocaeicola</taxon>
    </lineage>
</organism>
<evidence type="ECO:0008006" key="3">
    <source>
        <dbReference type="Google" id="ProtNLM"/>
    </source>
</evidence>
<reference evidence="1 2" key="1">
    <citation type="submission" date="2022-08" db="EMBL/GenBank/DDBJ databases">
        <authorList>
            <person name="Zeman M."/>
            <person name="Kubasova T."/>
        </authorList>
    </citation>
    <scope>NUCLEOTIDE SEQUENCE [LARGE SCALE GENOMIC DNA]</scope>
    <source>
        <strain evidence="1 2">ET62</strain>
    </source>
</reference>
<keyword evidence="2" id="KW-1185">Reference proteome</keyword>
<sequence>MRKLVLWLIRVFRLDIPAEKVVEKAVEKEVYLPKDGVIDGDITIKGDVLVTGKVFITGSITILGAVNYGLKFDGSKED</sequence>
<name>A0AAW5N6C8_9BACT</name>
<dbReference type="Proteomes" id="UP001204579">
    <property type="component" value="Unassembled WGS sequence"/>
</dbReference>